<dbReference type="AlphaFoldDB" id="A0AA40FNF1"/>
<protein>
    <submittedName>
        <fullName evidence="2">Uncharacterized protein</fullName>
    </submittedName>
</protein>
<evidence type="ECO:0000313" key="2">
    <source>
        <dbReference type="EMBL" id="KAK1122322.1"/>
    </source>
</evidence>
<proteinExistence type="predicted"/>
<comment type="caution">
    <text evidence="2">The sequence shown here is derived from an EMBL/GenBank/DDBJ whole genome shotgun (WGS) entry which is preliminary data.</text>
</comment>
<keyword evidence="3" id="KW-1185">Reference proteome</keyword>
<feature type="compositionally biased region" description="Polar residues" evidence="1">
    <location>
        <begin position="34"/>
        <end position="43"/>
    </location>
</feature>
<feature type="region of interest" description="Disordered" evidence="1">
    <location>
        <begin position="1"/>
        <end position="43"/>
    </location>
</feature>
<reference evidence="2" key="1">
    <citation type="submission" date="2021-10" db="EMBL/GenBank/DDBJ databases">
        <title>Melipona bicolor Genome sequencing and assembly.</title>
        <authorList>
            <person name="Araujo N.S."/>
            <person name="Arias M.C."/>
        </authorList>
    </citation>
    <scope>NUCLEOTIDE SEQUENCE</scope>
    <source>
        <strain evidence="2">USP_2M_L1-L4_2017</strain>
        <tissue evidence="2">Whole body</tissue>
    </source>
</reference>
<gene>
    <name evidence="2" type="ORF">K0M31_009544</name>
</gene>
<accession>A0AA40FNF1</accession>
<dbReference type="EMBL" id="JAHYIQ010000023">
    <property type="protein sequence ID" value="KAK1122322.1"/>
    <property type="molecule type" value="Genomic_DNA"/>
</dbReference>
<name>A0AA40FNF1_9HYME</name>
<organism evidence="2 3">
    <name type="scientific">Melipona bicolor</name>
    <dbReference type="NCBI Taxonomy" id="60889"/>
    <lineage>
        <taxon>Eukaryota</taxon>
        <taxon>Metazoa</taxon>
        <taxon>Ecdysozoa</taxon>
        <taxon>Arthropoda</taxon>
        <taxon>Hexapoda</taxon>
        <taxon>Insecta</taxon>
        <taxon>Pterygota</taxon>
        <taxon>Neoptera</taxon>
        <taxon>Endopterygota</taxon>
        <taxon>Hymenoptera</taxon>
        <taxon>Apocrita</taxon>
        <taxon>Aculeata</taxon>
        <taxon>Apoidea</taxon>
        <taxon>Anthophila</taxon>
        <taxon>Apidae</taxon>
        <taxon>Melipona</taxon>
    </lineage>
</organism>
<evidence type="ECO:0000313" key="3">
    <source>
        <dbReference type="Proteomes" id="UP001177670"/>
    </source>
</evidence>
<sequence length="79" mass="8924">MGQSHEAKSLPHQGPSLFPPRRGPRHEEGAKGGSETTQPTQRRITYARNYAAPPMSVKLRVPEQSVGWFTCWWNYTGTK</sequence>
<dbReference type="Proteomes" id="UP001177670">
    <property type="component" value="Unassembled WGS sequence"/>
</dbReference>
<evidence type="ECO:0000256" key="1">
    <source>
        <dbReference type="SAM" id="MobiDB-lite"/>
    </source>
</evidence>